<name>A0ABN3FGE8_9ACTN</name>
<dbReference type="EMBL" id="BAAARV010000005">
    <property type="protein sequence ID" value="GAA2329856.1"/>
    <property type="molecule type" value="Genomic_DNA"/>
</dbReference>
<dbReference type="InterPro" id="IPR036365">
    <property type="entry name" value="PGBD-like_sf"/>
</dbReference>
<dbReference type="InterPro" id="IPR002477">
    <property type="entry name" value="Peptidoglycan-bd-like"/>
</dbReference>
<dbReference type="PANTHER" id="PTHR32347:SF29">
    <property type="entry name" value="UPF0194 MEMBRANE PROTEIN YBHG"/>
    <property type="match status" value="1"/>
</dbReference>
<comment type="caution">
    <text evidence="5">The sequence shown here is derived from an EMBL/GenBank/DDBJ whole genome shotgun (WGS) entry which is preliminary data.</text>
</comment>
<reference evidence="5 6" key="1">
    <citation type="journal article" date="2019" name="Int. J. Syst. Evol. Microbiol.">
        <title>The Global Catalogue of Microorganisms (GCM) 10K type strain sequencing project: providing services to taxonomists for standard genome sequencing and annotation.</title>
        <authorList>
            <consortium name="The Broad Institute Genomics Platform"/>
            <consortium name="The Broad Institute Genome Sequencing Center for Infectious Disease"/>
            <person name="Wu L."/>
            <person name="Ma J."/>
        </authorList>
    </citation>
    <scope>NUCLEOTIDE SEQUENCE [LARGE SCALE GENOMIC DNA]</scope>
    <source>
        <strain evidence="5 6">JCM 3272</strain>
    </source>
</reference>
<dbReference type="PANTHER" id="PTHR32347">
    <property type="entry name" value="EFFLUX SYSTEM COMPONENT YKNX-RELATED"/>
    <property type="match status" value="1"/>
</dbReference>
<dbReference type="InterPro" id="IPR036366">
    <property type="entry name" value="PGBDSf"/>
</dbReference>
<dbReference type="InterPro" id="IPR050465">
    <property type="entry name" value="UPF0194_transport"/>
</dbReference>
<organism evidence="5 6">
    <name type="scientific">Dactylosporangium salmoneum</name>
    <dbReference type="NCBI Taxonomy" id="53361"/>
    <lineage>
        <taxon>Bacteria</taxon>
        <taxon>Bacillati</taxon>
        <taxon>Actinomycetota</taxon>
        <taxon>Actinomycetes</taxon>
        <taxon>Micromonosporales</taxon>
        <taxon>Micromonosporaceae</taxon>
        <taxon>Dactylosporangium</taxon>
    </lineage>
</organism>
<dbReference type="Gene3D" id="1.10.101.10">
    <property type="entry name" value="PGBD-like superfamily/PGBD"/>
    <property type="match status" value="1"/>
</dbReference>
<comment type="subcellular location">
    <subcellularLocation>
        <location evidence="1">Cell envelope</location>
    </subcellularLocation>
</comment>
<proteinExistence type="predicted"/>
<evidence type="ECO:0000313" key="6">
    <source>
        <dbReference type="Proteomes" id="UP001501444"/>
    </source>
</evidence>
<accession>A0ABN3FGE8</accession>
<feature type="region of interest" description="Disordered" evidence="3">
    <location>
        <begin position="110"/>
        <end position="141"/>
    </location>
</feature>
<evidence type="ECO:0000313" key="5">
    <source>
        <dbReference type="EMBL" id="GAA2329856.1"/>
    </source>
</evidence>
<dbReference type="Gene3D" id="2.40.420.20">
    <property type="match status" value="1"/>
</dbReference>
<feature type="compositionally biased region" description="Low complexity" evidence="3">
    <location>
        <begin position="124"/>
        <end position="139"/>
    </location>
</feature>
<dbReference type="Proteomes" id="UP001501444">
    <property type="component" value="Unassembled WGS sequence"/>
</dbReference>
<evidence type="ECO:0000256" key="1">
    <source>
        <dbReference type="ARBA" id="ARBA00004196"/>
    </source>
</evidence>
<keyword evidence="6" id="KW-1185">Reference proteome</keyword>
<dbReference type="Pfam" id="PF01471">
    <property type="entry name" value="PG_binding_1"/>
    <property type="match status" value="1"/>
</dbReference>
<feature type="domain" description="Peptidoglycan binding-like" evidence="4">
    <location>
        <begin position="143"/>
        <end position="190"/>
    </location>
</feature>
<keyword evidence="2" id="KW-0175">Coiled coil</keyword>
<evidence type="ECO:0000259" key="4">
    <source>
        <dbReference type="Pfam" id="PF01471"/>
    </source>
</evidence>
<sequence>MRRWLVAVAASGVAVLVAAGAVAYAWPSGPAAGPGPEAETTTITRTTLVDVTVVNGKLGYGPEQELISRLTGTVTALPEVGTTIERGAGTVRINDRPVVLLYGTLPAYRDLTPPTTSDRRSDSDQSAAASPTGSAAPVGGTVGADVRQFETNLKALGYTGFTVDDEYTASTASAVKRWQRDLGLPETGTVELGRVLYTPGPIRVASHVVRAGQVAEGPLLTFTETTRLVTASLPARSASLAAVKTKVTVELPGGSTAPGTVQSVRTPDAASAASAAEPTVEVVVAADDPKAFAAPGDGAVRVRFVASTRKDVLAVPVGALLALAEGGYGLQVVEGSTTRIVAVTTGLFADGRVEVSGPDIREDMTVGMAR</sequence>
<evidence type="ECO:0000256" key="2">
    <source>
        <dbReference type="ARBA" id="ARBA00023054"/>
    </source>
</evidence>
<gene>
    <name evidence="5" type="ORF">GCM10010170_007520</name>
</gene>
<dbReference type="RefSeq" id="WP_344610774.1">
    <property type="nucleotide sequence ID" value="NZ_BAAARV010000005.1"/>
</dbReference>
<dbReference type="SUPFAM" id="SSF47090">
    <property type="entry name" value="PGBD-like"/>
    <property type="match status" value="1"/>
</dbReference>
<evidence type="ECO:0000256" key="3">
    <source>
        <dbReference type="SAM" id="MobiDB-lite"/>
    </source>
</evidence>
<protein>
    <submittedName>
        <fullName evidence="5">Peptidoglycan-binding protein</fullName>
    </submittedName>
</protein>